<dbReference type="InterPro" id="IPR009318">
    <property type="entry name" value="Gustatory_rcpt"/>
</dbReference>
<dbReference type="Pfam" id="PF06151">
    <property type="entry name" value="Trehalose_recp"/>
    <property type="match status" value="1"/>
</dbReference>
<keyword evidence="6 8" id="KW-0472">Membrane</keyword>
<keyword evidence="5 8" id="KW-1133">Transmembrane helix</keyword>
<dbReference type="PANTHER" id="PTHR21421:SF29">
    <property type="entry name" value="GUSTATORY RECEPTOR 5A FOR TREHALOSE-RELATED"/>
    <property type="match status" value="1"/>
</dbReference>
<evidence type="ECO:0000256" key="6">
    <source>
        <dbReference type="ARBA" id="ARBA00023136"/>
    </source>
</evidence>
<organism evidence="9 10">
    <name type="scientific">Orchesella dallaii</name>
    <dbReference type="NCBI Taxonomy" id="48710"/>
    <lineage>
        <taxon>Eukaryota</taxon>
        <taxon>Metazoa</taxon>
        <taxon>Ecdysozoa</taxon>
        <taxon>Arthropoda</taxon>
        <taxon>Hexapoda</taxon>
        <taxon>Collembola</taxon>
        <taxon>Entomobryomorpha</taxon>
        <taxon>Entomobryoidea</taxon>
        <taxon>Orchesellidae</taxon>
        <taxon>Orchesellinae</taxon>
        <taxon>Orchesella</taxon>
    </lineage>
</organism>
<proteinExistence type="inferred from homology"/>
<keyword evidence="7" id="KW-0675">Receptor</keyword>
<dbReference type="EMBL" id="CAXLJM020000026">
    <property type="protein sequence ID" value="CAL8093424.1"/>
    <property type="molecule type" value="Genomic_DNA"/>
</dbReference>
<evidence type="ECO:0000256" key="1">
    <source>
        <dbReference type="ARBA" id="ARBA00004651"/>
    </source>
</evidence>
<protein>
    <recommendedName>
        <fullName evidence="11">Gustatory receptor</fullName>
    </recommendedName>
</protein>
<evidence type="ECO:0000256" key="7">
    <source>
        <dbReference type="ARBA" id="ARBA00023170"/>
    </source>
</evidence>
<sequence>MIKSSPPRLPVMKHLEKIKGEFFEILKANKPSHPLKNSVKSESTPETIFEDDLFKRTRTFFIIGRLLGIVPFSGTFQSSYSNLNFRLFSFPCLTSILITKILIANLMLEFMQAARVPKKNAVEIAMAVKAPIFYGYGVFIWNYADLLIGVFGRAINFKFKTLYELTKRELVTERKNSNNIKRKGREPWLHLVKDHEILCNLIVESQKVLSPLIFISYAINVYMGLHTEDSGPGSIIHSIYAPWSLLHLGLRLHIVSISLARVNVFAHKIMDVISECPIEVYDKNISRLDRRVTTGPKIGFSGLGCFTVTKPFILQIIGVIFTFEIVLLQGSSAAKGDSQCCCKTTV</sequence>
<name>A0ABP1QAC8_9HEXA</name>
<comment type="similarity">
    <text evidence="2">Belongs to the insect chemoreceptor superfamily. Gustatory receptor (GR) family. Gr5a subfamily.</text>
</comment>
<evidence type="ECO:0000313" key="9">
    <source>
        <dbReference type="EMBL" id="CAL8093424.1"/>
    </source>
</evidence>
<evidence type="ECO:0000256" key="4">
    <source>
        <dbReference type="ARBA" id="ARBA00022692"/>
    </source>
</evidence>
<feature type="transmembrane region" description="Helical" evidence="8">
    <location>
        <begin position="59"/>
        <end position="76"/>
    </location>
</feature>
<evidence type="ECO:0008006" key="11">
    <source>
        <dbReference type="Google" id="ProtNLM"/>
    </source>
</evidence>
<gene>
    <name evidence="9" type="ORF">ODALV1_LOCUS8496</name>
</gene>
<evidence type="ECO:0000256" key="2">
    <source>
        <dbReference type="ARBA" id="ARBA00005327"/>
    </source>
</evidence>
<accession>A0ABP1QAC8</accession>
<reference evidence="9 10" key="1">
    <citation type="submission" date="2024-08" db="EMBL/GenBank/DDBJ databases">
        <authorList>
            <person name="Cucini C."/>
            <person name="Frati F."/>
        </authorList>
    </citation>
    <scope>NUCLEOTIDE SEQUENCE [LARGE SCALE GENOMIC DNA]</scope>
</reference>
<dbReference type="Proteomes" id="UP001642540">
    <property type="component" value="Unassembled WGS sequence"/>
</dbReference>
<evidence type="ECO:0000256" key="5">
    <source>
        <dbReference type="ARBA" id="ARBA00022989"/>
    </source>
</evidence>
<comment type="subcellular location">
    <subcellularLocation>
        <location evidence="1">Cell membrane</location>
        <topology evidence="1">Multi-pass membrane protein</topology>
    </subcellularLocation>
</comment>
<comment type="caution">
    <text evidence="9">The sequence shown here is derived from an EMBL/GenBank/DDBJ whole genome shotgun (WGS) entry which is preliminary data.</text>
</comment>
<evidence type="ECO:0000313" key="10">
    <source>
        <dbReference type="Proteomes" id="UP001642540"/>
    </source>
</evidence>
<keyword evidence="10" id="KW-1185">Reference proteome</keyword>
<evidence type="ECO:0000256" key="3">
    <source>
        <dbReference type="ARBA" id="ARBA00022475"/>
    </source>
</evidence>
<feature type="transmembrane region" description="Helical" evidence="8">
    <location>
        <begin position="88"/>
        <end position="108"/>
    </location>
</feature>
<evidence type="ECO:0000256" key="8">
    <source>
        <dbReference type="SAM" id="Phobius"/>
    </source>
</evidence>
<keyword evidence="3" id="KW-1003">Cell membrane</keyword>
<keyword evidence="4 8" id="KW-0812">Transmembrane</keyword>
<dbReference type="PANTHER" id="PTHR21421">
    <property type="entry name" value="GUSTATORY RECEPTOR"/>
    <property type="match status" value="1"/>
</dbReference>